<evidence type="ECO:0000259" key="20">
    <source>
        <dbReference type="PROSITE" id="PS50112"/>
    </source>
</evidence>
<dbReference type="InterPro" id="IPR013656">
    <property type="entry name" value="PAS_4"/>
</dbReference>
<keyword evidence="24" id="KW-1185">Reference proteome</keyword>
<feature type="domain" description="Histidine kinase" evidence="18">
    <location>
        <begin position="1029"/>
        <end position="1272"/>
    </location>
</feature>
<evidence type="ECO:0000256" key="16">
    <source>
        <dbReference type="PROSITE-ProRule" id="PRU00169"/>
    </source>
</evidence>
<dbReference type="InterPro" id="IPR013655">
    <property type="entry name" value="PAS_fold_3"/>
</dbReference>
<dbReference type="SUPFAM" id="SSF52172">
    <property type="entry name" value="CheY-like"/>
    <property type="match status" value="2"/>
</dbReference>
<dbReference type="InterPro" id="IPR036097">
    <property type="entry name" value="HisK_dim/P_sf"/>
</dbReference>
<dbReference type="PROSITE" id="PS50894">
    <property type="entry name" value="HPT"/>
    <property type="match status" value="1"/>
</dbReference>
<evidence type="ECO:0000313" key="24">
    <source>
        <dbReference type="Proteomes" id="UP000702425"/>
    </source>
</evidence>
<organism evidence="23 24">
    <name type="scientific">Microcoleus asticus IPMA8</name>
    <dbReference type="NCBI Taxonomy" id="2563858"/>
    <lineage>
        <taxon>Bacteria</taxon>
        <taxon>Bacillati</taxon>
        <taxon>Cyanobacteriota</taxon>
        <taxon>Cyanophyceae</taxon>
        <taxon>Oscillatoriophycideae</taxon>
        <taxon>Oscillatoriales</taxon>
        <taxon>Microcoleaceae</taxon>
        <taxon>Microcoleus</taxon>
        <taxon>Microcoleus asticus</taxon>
    </lineage>
</organism>
<dbReference type="SUPFAM" id="SSF55785">
    <property type="entry name" value="PYP-like sensor domain (PAS domain)"/>
    <property type="match status" value="5"/>
</dbReference>
<dbReference type="InterPro" id="IPR000700">
    <property type="entry name" value="PAS-assoc_C"/>
</dbReference>
<evidence type="ECO:0000259" key="19">
    <source>
        <dbReference type="PROSITE" id="PS50110"/>
    </source>
</evidence>
<comment type="catalytic activity">
    <reaction evidence="1">
        <text>ATP + protein L-histidine = ADP + protein N-phospho-L-histidine.</text>
        <dbReference type="EC" id="2.7.13.3"/>
    </reaction>
</comment>
<evidence type="ECO:0000256" key="7">
    <source>
        <dbReference type="ARBA" id="ARBA00022679"/>
    </source>
</evidence>
<dbReference type="Pfam" id="PF00512">
    <property type="entry name" value="HisKA"/>
    <property type="match status" value="1"/>
</dbReference>
<feature type="domain" description="PAS" evidence="20">
    <location>
        <begin position="185"/>
        <end position="233"/>
    </location>
</feature>
<dbReference type="Pfam" id="PF13426">
    <property type="entry name" value="PAS_9"/>
    <property type="match status" value="1"/>
</dbReference>
<dbReference type="PANTHER" id="PTHR45339">
    <property type="entry name" value="HYBRID SIGNAL TRANSDUCTION HISTIDINE KINASE J"/>
    <property type="match status" value="1"/>
</dbReference>
<dbReference type="PROSITE" id="PS50113">
    <property type="entry name" value="PAC"/>
    <property type="match status" value="3"/>
</dbReference>
<dbReference type="Proteomes" id="UP000702425">
    <property type="component" value="Unassembled WGS sequence"/>
</dbReference>
<evidence type="ECO:0000256" key="1">
    <source>
        <dbReference type="ARBA" id="ARBA00000085"/>
    </source>
</evidence>
<keyword evidence="9" id="KW-0547">Nucleotide-binding</keyword>
<keyword evidence="6 16" id="KW-0597">Phosphoprotein</keyword>
<dbReference type="RefSeq" id="WP_172185840.1">
    <property type="nucleotide sequence ID" value="NZ_CAWPPK010000002.1"/>
</dbReference>
<dbReference type="InterPro" id="IPR036890">
    <property type="entry name" value="HATPase_C_sf"/>
</dbReference>
<dbReference type="PROSITE" id="PS50110">
    <property type="entry name" value="RESPONSE_REGULATORY"/>
    <property type="match status" value="2"/>
</dbReference>
<evidence type="ECO:0000256" key="5">
    <source>
        <dbReference type="ARBA" id="ARBA00022475"/>
    </source>
</evidence>
<dbReference type="PRINTS" id="PR00344">
    <property type="entry name" value="BCTRLSENSOR"/>
</dbReference>
<dbReference type="InterPro" id="IPR005467">
    <property type="entry name" value="His_kinase_dom"/>
</dbReference>
<dbReference type="Gene3D" id="1.20.120.160">
    <property type="entry name" value="HPT domain"/>
    <property type="match status" value="1"/>
</dbReference>
<evidence type="ECO:0000256" key="15">
    <source>
        <dbReference type="PROSITE-ProRule" id="PRU00110"/>
    </source>
</evidence>
<feature type="domain" description="PAC" evidence="21">
    <location>
        <begin position="399"/>
        <end position="450"/>
    </location>
</feature>
<dbReference type="InterPro" id="IPR003018">
    <property type="entry name" value="GAF"/>
</dbReference>
<dbReference type="Pfam" id="PF02518">
    <property type="entry name" value="HATPase_c"/>
    <property type="match status" value="1"/>
</dbReference>
<feature type="modified residue" description="4-aspartylphosphate" evidence="16">
    <location>
        <position position="1494"/>
    </location>
</feature>
<feature type="domain" description="PAC" evidence="21">
    <location>
        <begin position="516"/>
        <end position="569"/>
    </location>
</feature>
<feature type="domain" description="PAS" evidence="20">
    <location>
        <begin position="447"/>
        <end position="493"/>
    </location>
</feature>
<dbReference type="SUPFAM" id="SSF47384">
    <property type="entry name" value="Homodimeric domain of signal transducing histidine kinase"/>
    <property type="match status" value="1"/>
</dbReference>
<dbReference type="InterPro" id="IPR008207">
    <property type="entry name" value="Sig_transdc_His_kin_Hpt_dom"/>
</dbReference>
<protein>
    <recommendedName>
        <fullName evidence="4">histidine kinase</fullName>
        <ecNumber evidence="4">2.7.13.3</ecNumber>
    </recommendedName>
</protein>
<evidence type="ECO:0000259" key="18">
    <source>
        <dbReference type="PROSITE" id="PS50109"/>
    </source>
</evidence>
<evidence type="ECO:0000313" key="23">
    <source>
        <dbReference type="EMBL" id="NQE33153.1"/>
    </source>
</evidence>
<evidence type="ECO:0000256" key="2">
    <source>
        <dbReference type="ARBA" id="ARBA00004651"/>
    </source>
</evidence>
<name>A0ABX2CTA4_9CYAN</name>
<evidence type="ECO:0000259" key="22">
    <source>
        <dbReference type="PROSITE" id="PS50894"/>
    </source>
</evidence>
<dbReference type="CDD" id="cd16922">
    <property type="entry name" value="HATPase_EvgS-ArcB-TorS-like"/>
    <property type="match status" value="1"/>
</dbReference>
<dbReference type="CDD" id="cd17546">
    <property type="entry name" value="REC_hyHK_CKI1_RcsC-like"/>
    <property type="match status" value="2"/>
</dbReference>
<keyword evidence="8" id="KW-0812">Transmembrane</keyword>
<dbReference type="SUPFAM" id="SSF55781">
    <property type="entry name" value="GAF domain-like"/>
    <property type="match status" value="1"/>
</dbReference>
<evidence type="ECO:0000256" key="11">
    <source>
        <dbReference type="ARBA" id="ARBA00022840"/>
    </source>
</evidence>
<evidence type="ECO:0000256" key="10">
    <source>
        <dbReference type="ARBA" id="ARBA00022777"/>
    </source>
</evidence>
<dbReference type="InterPro" id="IPR003594">
    <property type="entry name" value="HATPase_dom"/>
</dbReference>
<dbReference type="InterPro" id="IPR036641">
    <property type="entry name" value="HPT_dom_sf"/>
</dbReference>
<accession>A0ABX2CTA4</accession>
<evidence type="ECO:0000256" key="6">
    <source>
        <dbReference type="ARBA" id="ARBA00022553"/>
    </source>
</evidence>
<dbReference type="SMART" id="SM00086">
    <property type="entry name" value="PAC"/>
    <property type="match status" value="4"/>
</dbReference>
<dbReference type="EC" id="2.7.13.3" evidence="4"/>
<evidence type="ECO:0000256" key="4">
    <source>
        <dbReference type="ARBA" id="ARBA00012438"/>
    </source>
</evidence>
<dbReference type="Gene3D" id="3.30.450.20">
    <property type="entry name" value="PAS domain"/>
    <property type="match status" value="5"/>
</dbReference>
<dbReference type="InterPro" id="IPR029016">
    <property type="entry name" value="GAF-like_dom_sf"/>
</dbReference>
<evidence type="ECO:0000256" key="3">
    <source>
        <dbReference type="ARBA" id="ARBA00006402"/>
    </source>
</evidence>
<dbReference type="Gene3D" id="3.30.450.40">
    <property type="match status" value="2"/>
</dbReference>
<feature type="modified residue" description="Phosphohistidine" evidence="15">
    <location>
        <position position="1648"/>
    </location>
</feature>
<dbReference type="Pfam" id="PF01627">
    <property type="entry name" value="Hpt"/>
    <property type="match status" value="1"/>
</dbReference>
<evidence type="ECO:0000256" key="14">
    <source>
        <dbReference type="ARBA" id="ARBA00023136"/>
    </source>
</evidence>
<keyword evidence="5" id="KW-1003">Cell membrane</keyword>
<feature type="domain" description="PAC" evidence="21">
    <location>
        <begin position="634"/>
        <end position="686"/>
    </location>
</feature>
<evidence type="ECO:0000256" key="12">
    <source>
        <dbReference type="ARBA" id="ARBA00022989"/>
    </source>
</evidence>
<evidence type="ECO:0000256" key="9">
    <source>
        <dbReference type="ARBA" id="ARBA00022741"/>
    </source>
</evidence>
<sequence length="1702" mass="187228">MQILAASLKAKVRQRTLELQVLNELTAKLQLATCADEIWSACLTHLDRLIPGAAIAILTPPDDRLYLQHLQPLTASARAEIEGRLQAARVEWLAGNRDWAHNIDPPPIAQFQSVLMAPANPDESEELLGVVFIGAEQATAFNLEHLCLLHTVAQICAESLISLAAKTTNVKGKAQNNLALDAESQELLLRALMDGAPDRVFAKDRNFRYILVNQSFAAYLGKNVEEIIGKDDIELGFSAELVFGDRNGRVRGIREEDRAVLTGEIVRNPYQTIAFEGGKQHIFDTQKLPLCDAEGNIFAVLGFSREIGQLQATDEARNQSQAKLQKITASVPGTVYQIDLQPDGSMAFSFVSAGCRELYEIEPEAAQQDFNVIVDMIHPEDRDDFLNSVTLSAENLQPWRWEGRIVTPSGKLKWVQGASQPELQASGKIVYYGLFTDISARKQAELKLQLYQQIFLKSNDAIAILDPQGYYLETNQAHTALLGYSSSKLWGKTPATGMGEQAFASVLQSLAETGSYRGEMTFIKALQGGTVEVELSAFAVLNGAGDVICYVNVKRDITERKRAEEKLKLYREIFLNSNDAIVIINADGFFLEQNRAHQSLLEYTDAELQAEASPLVAGDRFSAIAKSLAKTGNFRGEITNSTKQGRTLAIDVAAYSVINNADDVICHVCVKRDITERIKGEEERQKFVSLIENSSDFIGMATLEGQTLFVNEAGRKLVGLENISQQLYTEIWDYFGPTFKQEFSQEILPIIISQGQWQGEGQMQHLHTRRSIDVVMNAFLVKHPQSSEPLCLAAVIRNVTQRKQAERRLREQAEQERLVSAIAQRVRQSLNLTQTLSTAVQEVRQLLATDRAVIYRFDSQETASVVVESVGDDWIPLLGIKVPEISFGENDLSLYRAGKIQARADIYTASLSDIHRDFLVSFQVRANLVVPIFIGDESQELATEYSPETPGIESPMGSLEASQNRLWGLLVAHQCSAPRVWTDSEIDLLGRLSVQLAIAIQQSTLFEQAQQAREAALEASRMKSLFLANMSHEIRTPMNGVMGMTDLLLKTNLTPEQIDFVQTLKLSGQNLLSIINDILDLSKLEAGEMRLETIEFNLTICVDDVLDLLATPAQEKGIELVALIDSDVPLQIKGDAARLRQILTNLINNAIKFTEAGEVVIEVSLGRSQGLLADSDEQKFVENIQPLELGSNGSTVLLFKVTDTGIGIAQEDQKKLFQSFTQVDASTTRKYGGTGLGLAICKQLVELIGGQIGAESTPGRGSTFWFTVPAVEENLTAVGTACKVNLETVLAGRKMLVASDKTTVRKVLLRMAVLWGIEVEEVENGWMAIASLYKAVSVNCPYDIVLVDIQLPEMVAGSLERLMVSEPTMQHTKWVVLTSITQISEAKRLVSSGFSGYLTKPVKAHRLFDCLVNAIAPGAAMDRQVANPKSNGASAIENRELANLKILLVEDTPINQKVGLNQLRVLGCTADVANNGAEALSMVAIKKYDIVLMDCQMPILDGYEATQELRRLEAANAAAGLIEPHQKTVVIAMTASALKGDREKCLAAGMDDYISKPISIEKLKSVLENWSAQLKIESPKFNGEELKNSSEGIQSLVDMARLREIAGADLEFEREILQAFVVDTGSYLEAAKVAIASADVQTLARRAHQIKGVSATAAVRLMPEMADRLQSLGESNDWEEATKIIAELEIILAGVQKWVAPE</sequence>
<dbReference type="InterPro" id="IPR001610">
    <property type="entry name" value="PAC"/>
</dbReference>
<dbReference type="InterPro" id="IPR004358">
    <property type="entry name" value="Sig_transdc_His_kin-like_C"/>
</dbReference>
<evidence type="ECO:0000256" key="13">
    <source>
        <dbReference type="ARBA" id="ARBA00023012"/>
    </source>
</evidence>
<evidence type="ECO:0000259" key="21">
    <source>
        <dbReference type="PROSITE" id="PS50113"/>
    </source>
</evidence>
<dbReference type="SMART" id="SM00388">
    <property type="entry name" value="HisKA"/>
    <property type="match status" value="1"/>
</dbReference>
<dbReference type="Pfam" id="PF08447">
    <property type="entry name" value="PAS_3"/>
    <property type="match status" value="1"/>
</dbReference>
<dbReference type="InterPro" id="IPR011006">
    <property type="entry name" value="CheY-like_superfamily"/>
</dbReference>
<evidence type="ECO:0000259" key="17">
    <source>
        <dbReference type="PROSITE" id="PS50046"/>
    </source>
</evidence>
<dbReference type="PROSITE" id="PS50046">
    <property type="entry name" value="PHYTOCHROME_2"/>
    <property type="match status" value="1"/>
</dbReference>
<dbReference type="Gene3D" id="3.30.565.10">
    <property type="entry name" value="Histidine kinase-like ATPase, C-terminal domain"/>
    <property type="match status" value="1"/>
</dbReference>
<proteinExistence type="inferred from homology"/>
<dbReference type="Pfam" id="PF01590">
    <property type="entry name" value="GAF"/>
    <property type="match status" value="1"/>
</dbReference>
<dbReference type="SMART" id="SM00065">
    <property type="entry name" value="GAF"/>
    <property type="match status" value="1"/>
</dbReference>
<gene>
    <name evidence="23" type="primary">barA_1</name>
    <name evidence="23" type="ORF">E5S67_00871</name>
</gene>
<dbReference type="InterPro" id="IPR000014">
    <property type="entry name" value="PAS"/>
</dbReference>
<feature type="domain" description="Phytochrome chromophore attachment site" evidence="17">
    <location>
        <begin position="831"/>
        <end position="995"/>
    </location>
</feature>
<dbReference type="EMBL" id="SRRZ01000010">
    <property type="protein sequence ID" value="NQE33153.1"/>
    <property type="molecule type" value="Genomic_DNA"/>
</dbReference>
<dbReference type="InterPro" id="IPR003661">
    <property type="entry name" value="HisK_dim/P_dom"/>
</dbReference>
<feature type="domain" description="Response regulatory" evidence="19">
    <location>
        <begin position="1294"/>
        <end position="1415"/>
    </location>
</feature>
<feature type="domain" description="HPt" evidence="22">
    <location>
        <begin position="1609"/>
        <end position="1702"/>
    </location>
</feature>
<dbReference type="PROSITE" id="PS50109">
    <property type="entry name" value="HIS_KIN"/>
    <property type="match status" value="1"/>
</dbReference>
<keyword evidence="13" id="KW-0902">Two-component regulatory system</keyword>
<dbReference type="SMART" id="SM00448">
    <property type="entry name" value="REC"/>
    <property type="match status" value="2"/>
</dbReference>
<dbReference type="Gene3D" id="1.10.287.130">
    <property type="match status" value="1"/>
</dbReference>
<reference evidence="23 24" key="1">
    <citation type="journal article" date="2020" name="Sci. Rep.">
        <title>A novel cyanobacterial geosmin producer, revising GeoA distribution and dispersion patterns in Bacteria.</title>
        <authorList>
            <person name="Churro C."/>
            <person name="Semedo-Aguiar A.P."/>
            <person name="Silva A.D."/>
            <person name="Pereira-Leal J.B."/>
            <person name="Leite R.B."/>
        </authorList>
    </citation>
    <scope>NUCLEOTIDE SEQUENCE [LARGE SCALE GENOMIC DNA]</scope>
    <source>
        <strain evidence="23 24">IPMA8</strain>
    </source>
</reference>
<dbReference type="SUPFAM" id="SSF55874">
    <property type="entry name" value="ATPase domain of HSP90 chaperone/DNA topoisomerase II/histidine kinase"/>
    <property type="match status" value="1"/>
</dbReference>
<dbReference type="Pfam" id="PF00072">
    <property type="entry name" value="Response_reg"/>
    <property type="match status" value="2"/>
</dbReference>
<dbReference type="Pfam" id="PF08448">
    <property type="entry name" value="PAS_4"/>
    <property type="match status" value="2"/>
</dbReference>
<evidence type="ECO:0000256" key="8">
    <source>
        <dbReference type="ARBA" id="ARBA00022692"/>
    </source>
</evidence>
<dbReference type="NCBIfam" id="TIGR00229">
    <property type="entry name" value="sensory_box"/>
    <property type="match status" value="3"/>
</dbReference>
<dbReference type="GO" id="GO:0004673">
    <property type="term" value="F:protein histidine kinase activity"/>
    <property type="evidence" value="ECO:0007669"/>
    <property type="project" value="UniProtKB-EC"/>
</dbReference>
<keyword evidence="7 23" id="KW-0808">Transferase</keyword>
<dbReference type="Gene3D" id="3.40.50.2300">
    <property type="match status" value="2"/>
</dbReference>
<feature type="domain" description="Response regulatory" evidence="19">
    <location>
        <begin position="1445"/>
        <end position="1571"/>
    </location>
</feature>
<keyword evidence="12" id="KW-1133">Transmembrane helix</keyword>
<feature type="domain" description="PAS" evidence="20">
    <location>
        <begin position="683"/>
        <end position="721"/>
    </location>
</feature>
<dbReference type="CDD" id="cd00130">
    <property type="entry name" value="PAS"/>
    <property type="match status" value="2"/>
</dbReference>
<dbReference type="InterPro" id="IPR001789">
    <property type="entry name" value="Sig_transdc_resp-reg_receiver"/>
</dbReference>
<keyword evidence="14" id="KW-0472">Membrane</keyword>
<comment type="subcellular location">
    <subcellularLocation>
        <location evidence="2">Cell membrane</location>
        <topology evidence="2">Multi-pass membrane protein</topology>
    </subcellularLocation>
</comment>
<dbReference type="SUPFAM" id="SSF47226">
    <property type="entry name" value="Histidine-containing phosphotransfer domain, HPT domain"/>
    <property type="match status" value="1"/>
</dbReference>
<dbReference type="SMART" id="SM00091">
    <property type="entry name" value="PAS"/>
    <property type="match status" value="5"/>
</dbReference>
<dbReference type="CDD" id="cd00082">
    <property type="entry name" value="HisKA"/>
    <property type="match status" value="1"/>
</dbReference>
<comment type="similarity">
    <text evidence="3">In the N-terminal section; belongs to the phytochrome family.</text>
</comment>
<dbReference type="PANTHER" id="PTHR45339:SF1">
    <property type="entry name" value="HYBRID SIGNAL TRANSDUCTION HISTIDINE KINASE J"/>
    <property type="match status" value="1"/>
</dbReference>
<dbReference type="PROSITE" id="PS50112">
    <property type="entry name" value="PAS"/>
    <property type="match status" value="3"/>
</dbReference>
<comment type="caution">
    <text evidence="23">The sequence shown here is derived from an EMBL/GenBank/DDBJ whole genome shotgun (WGS) entry which is preliminary data.</text>
</comment>
<dbReference type="SMART" id="SM00387">
    <property type="entry name" value="HATPase_c"/>
    <property type="match status" value="1"/>
</dbReference>
<keyword evidence="10 23" id="KW-0418">Kinase</keyword>
<dbReference type="InterPro" id="IPR035965">
    <property type="entry name" value="PAS-like_dom_sf"/>
</dbReference>
<keyword evidence="11" id="KW-0067">ATP-binding</keyword>
<feature type="modified residue" description="4-aspartylphosphate" evidence="16">
    <location>
        <position position="1348"/>
    </location>
</feature>
<dbReference type="InterPro" id="IPR016132">
    <property type="entry name" value="Phyto_chromo_attachment"/>
</dbReference>